<dbReference type="EMBL" id="AMZH03024738">
    <property type="protein sequence ID" value="RRT35632.1"/>
    <property type="molecule type" value="Genomic_DNA"/>
</dbReference>
<proteinExistence type="predicted"/>
<evidence type="ECO:0000313" key="2">
    <source>
        <dbReference type="EMBL" id="RRT35632.1"/>
    </source>
</evidence>
<feature type="compositionally biased region" description="Basic residues" evidence="1">
    <location>
        <begin position="63"/>
        <end position="81"/>
    </location>
</feature>
<gene>
    <name evidence="2" type="ORF">B296_00055320</name>
</gene>
<dbReference type="AlphaFoldDB" id="A0A426X828"/>
<evidence type="ECO:0000313" key="3">
    <source>
        <dbReference type="Proteomes" id="UP000287651"/>
    </source>
</evidence>
<sequence length="134" mass="15847">MLHDHQPNREVLNLRSSISEIRAPPPEGEVSEIPKMAVIRTTEEARRIMDRADPDRPRPDHLPRRRRRREPRERSRRGSRKATRETRALSKVREAIDVYGFFVAVYNRFRQEQDVNRLLVAIRSDRVTLKTVEG</sequence>
<feature type="compositionally biased region" description="Basic and acidic residues" evidence="1">
    <location>
        <begin position="41"/>
        <end position="62"/>
    </location>
</feature>
<evidence type="ECO:0000256" key="1">
    <source>
        <dbReference type="SAM" id="MobiDB-lite"/>
    </source>
</evidence>
<reference evidence="2 3" key="1">
    <citation type="journal article" date="2014" name="Agronomy (Basel)">
        <title>A Draft Genome Sequence for Ensete ventricosum, the Drought-Tolerant Tree Against Hunger.</title>
        <authorList>
            <person name="Harrison J."/>
            <person name="Moore K.A."/>
            <person name="Paszkiewicz K."/>
            <person name="Jones T."/>
            <person name="Grant M."/>
            <person name="Ambacheew D."/>
            <person name="Muzemil S."/>
            <person name="Studholme D.J."/>
        </authorList>
    </citation>
    <scope>NUCLEOTIDE SEQUENCE [LARGE SCALE GENOMIC DNA]</scope>
</reference>
<protein>
    <submittedName>
        <fullName evidence="2">Uncharacterized protein</fullName>
    </submittedName>
</protein>
<organism evidence="2 3">
    <name type="scientific">Ensete ventricosum</name>
    <name type="common">Abyssinian banana</name>
    <name type="synonym">Musa ensete</name>
    <dbReference type="NCBI Taxonomy" id="4639"/>
    <lineage>
        <taxon>Eukaryota</taxon>
        <taxon>Viridiplantae</taxon>
        <taxon>Streptophyta</taxon>
        <taxon>Embryophyta</taxon>
        <taxon>Tracheophyta</taxon>
        <taxon>Spermatophyta</taxon>
        <taxon>Magnoliopsida</taxon>
        <taxon>Liliopsida</taxon>
        <taxon>Zingiberales</taxon>
        <taxon>Musaceae</taxon>
        <taxon>Ensete</taxon>
    </lineage>
</organism>
<name>A0A426X828_ENSVE</name>
<comment type="caution">
    <text evidence="2">The sequence shown here is derived from an EMBL/GenBank/DDBJ whole genome shotgun (WGS) entry which is preliminary data.</text>
</comment>
<dbReference type="Proteomes" id="UP000287651">
    <property type="component" value="Unassembled WGS sequence"/>
</dbReference>
<accession>A0A426X828</accession>
<feature type="region of interest" description="Disordered" evidence="1">
    <location>
        <begin position="1"/>
        <end position="87"/>
    </location>
</feature>